<dbReference type="InterPro" id="IPR013538">
    <property type="entry name" value="ASHA1/2-like_C"/>
</dbReference>
<sequence>MDRDSFRPGPLAEVARVPAGDRWDLVFVRDLRHPPEKVWAALTEPDRLAQWAPFLASRDLGTPGDATLGALDGERRFEAPATVLRAERPVLLEYTWGDDMLRWELSPSDAGTRLTLRHRIGMPDLAPMTAAGWHLCLDVASHLLDGDPVGPIRGAEAKDFGWERLRDAYAERLGQAPAGEPGGLA</sequence>
<dbReference type="Proteomes" id="UP000199696">
    <property type="component" value="Unassembled WGS sequence"/>
</dbReference>
<proteinExistence type="inferred from homology"/>
<feature type="domain" description="Activator of Hsp90 ATPase homologue 1/2-like C-terminal" evidence="2">
    <location>
        <begin position="33"/>
        <end position="138"/>
    </location>
</feature>
<comment type="similarity">
    <text evidence="1">Belongs to the AHA1 family.</text>
</comment>
<gene>
    <name evidence="3" type="ORF">GA0070604_4884</name>
</gene>
<dbReference type="InterPro" id="IPR023393">
    <property type="entry name" value="START-like_dom_sf"/>
</dbReference>
<evidence type="ECO:0000313" key="3">
    <source>
        <dbReference type="EMBL" id="SCL63048.1"/>
    </source>
</evidence>
<evidence type="ECO:0000259" key="2">
    <source>
        <dbReference type="Pfam" id="PF08327"/>
    </source>
</evidence>
<dbReference type="Gene3D" id="3.30.530.20">
    <property type="match status" value="1"/>
</dbReference>
<reference evidence="4" key="1">
    <citation type="submission" date="2016-06" db="EMBL/GenBank/DDBJ databases">
        <authorList>
            <person name="Varghese N."/>
            <person name="Submissions Spin"/>
        </authorList>
    </citation>
    <scope>NUCLEOTIDE SEQUENCE [LARGE SCALE GENOMIC DNA]</scope>
    <source>
        <strain evidence="4">DSM 44814</strain>
    </source>
</reference>
<dbReference type="SUPFAM" id="SSF55961">
    <property type="entry name" value="Bet v1-like"/>
    <property type="match status" value="1"/>
</dbReference>
<dbReference type="AlphaFoldDB" id="A0A1C6V9R3"/>
<keyword evidence="4" id="KW-1185">Reference proteome</keyword>
<protein>
    <submittedName>
        <fullName evidence="3">Uncharacterized conserved protein YndB, AHSA1/START domain</fullName>
    </submittedName>
</protein>
<accession>A0A1C6V9R3</accession>
<dbReference type="CDD" id="cd08899">
    <property type="entry name" value="SRPBCC_CalC_Aha1-like_6"/>
    <property type="match status" value="1"/>
</dbReference>
<organism evidence="3 4">
    <name type="scientific">Micromonospora eburnea</name>
    <dbReference type="NCBI Taxonomy" id="227316"/>
    <lineage>
        <taxon>Bacteria</taxon>
        <taxon>Bacillati</taxon>
        <taxon>Actinomycetota</taxon>
        <taxon>Actinomycetes</taxon>
        <taxon>Micromonosporales</taxon>
        <taxon>Micromonosporaceae</taxon>
        <taxon>Micromonospora</taxon>
    </lineage>
</organism>
<dbReference type="EMBL" id="FMHY01000002">
    <property type="protein sequence ID" value="SCL63048.1"/>
    <property type="molecule type" value="Genomic_DNA"/>
</dbReference>
<dbReference type="RefSeq" id="WP_091123076.1">
    <property type="nucleotide sequence ID" value="NZ_FMHY01000002.1"/>
</dbReference>
<dbReference type="OrthoDB" id="9803476at2"/>
<dbReference type="STRING" id="227316.GA0070604_4884"/>
<evidence type="ECO:0000256" key="1">
    <source>
        <dbReference type="ARBA" id="ARBA00006817"/>
    </source>
</evidence>
<dbReference type="Pfam" id="PF08327">
    <property type="entry name" value="AHSA1"/>
    <property type="match status" value="1"/>
</dbReference>
<name>A0A1C6V9R3_9ACTN</name>
<evidence type="ECO:0000313" key="4">
    <source>
        <dbReference type="Proteomes" id="UP000199696"/>
    </source>
</evidence>